<evidence type="ECO:0000313" key="1">
    <source>
        <dbReference type="EMBL" id="KHG25163.1"/>
    </source>
</evidence>
<accession>A0A0B0PFE7</accession>
<dbReference type="EMBL" id="KN431520">
    <property type="protein sequence ID" value="KHG25163.1"/>
    <property type="molecule type" value="Genomic_DNA"/>
</dbReference>
<sequence length="43" mass="5089">MVLHINHRSMPMSQTWSYTKAQYQNFSDVTYSSKSIQHNLNIT</sequence>
<evidence type="ECO:0000313" key="2">
    <source>
        <dbReference type="Proteomes" id="UP000032142"/>
    </source>
</evidence>
<protein>
    <submittedName>
        <fullName evidence="1">Uncharacterized protein</fullName>
    </submittedName>
</protein>
<organism evidence="1 2">
    <name type="scientific">Gossypium arboreum</name>
    <name type="common">Tree cotton</name>
    <name type="synonym">Gossypium nanking</name>
    <dbReference type="NCBI Taxonomy" id="29729"/>
    <lineage>
        <taxon>Eukaryota</taxon>
        <taxon>Viridiplantae</taxon>
        <taxon>Streptophyta</taxon>
        <taxon>Embryophyta</taxon>
        <taxon>Tracheophyta</taxon>
        <taxon>Spermatophyta</taxon>
        <taxon>Magnoliopsida</taxon>
        <taxon>eudicotyledons</taxon>
        <taxon>Gunneridae</taxon>
        <taxon>Pentapetalae</taxon>
        <taxon>rosids</taxon>
        <taxon>malvids</taxon>
        <taxon>Malvales</taxon>
        <taxon>Malvaceae</taxon>
        <taxon>Malvoideae</taxon>
        <taxon>Gossypium</taxon>
    </lineage>
</organism>
<reference evidence="2" key="1">
    <citation type="submission" date="2014-09" db="EMBL/GenBank/DDBJ databases">
        <authorList>
            <person name="Mudge J."/>
            <person name="Ramaraj T."/>
            <person name="Lindquist I.E."/>
            <person name="Bharti A.K."/>
            <person name="Sundararajan A."/>
            <person name="Cameron C.T."/>
            <person name="Woodward J.E."/>
            <person name="May G.D."/>
            <person name="Brubaker C."/>
            <person name="Broadhvest J."/>
            <person name="Wilkins T.A."/>
        </authorList>
    </citation>
    <scope>NUCLEOTIDE SEQUENCE</scope>
    <source>
        <strain evidence="2">cv. AKA8401</strain>
    </source>
</reference>
<dbReference type="AlphaFoldDB" id="A0A0B0PFE7"/>
<proteinExistence type="predicted"/>
<gene>
    <name evidence="1" type="ORF">F383_30641</name>
</gene>
<keyword evidence="2" id="KW-1185">Reference proteome</keyword>
<dbReference type="Proteomes" id="UP000032142">
    <property type="component" value="Unassembled WGS sequence"/>
</dbReference>
<name>A0A0B0PFE7_GOSAR</name>